<dbReference type="Gene3D" id="3.90.850.10">
    <property type="entry name" value="Fumarylacetoacetase-like, C-terminal domain"/>
    <property type="match status" value="1"/>
</dbReference>
<organism evidence="3">
    <name type="scientific">bioreactor metagenome</name>
    <dbReference type="NCBI Taxonomy" id="1076179"/>
    <lineage>
        <taxon>unclassified sequences</taxon>
        <taxon>metagenomes</taxon>
        <taxon>ecological metagenomes</taxon>
    </lineage>
</organism>
<name>A0A644ZMV2_9ZZZZ</name>
<dbReference type="PANTHER" id="PTHR11820">
    <property type="entry name" value="ACYLPYRUVASE"/>
    <property type="match status" value="1"/>
</dbReference>
<sequence length="219" mass="24312">MHPVKDVICVGLNYQAHVNESQSMGVHENKEDIHTTYFGKRCDWIRGDGEPVAIHSKVDPEMDYETELVVVIGRGGRAIPRETALSHVFGYSIGNDFSSRRLQRNHKQWFLGKGLDGYTAMGPCILLNESEEHRDFELEGRVNGEIRQSSTTELMIKSIEDIIYEISQGITLVPGDLIFTGTPAGVGAGFQPPRYLTTGDVVQLEVEGIGRLTNPIIEA</sequence>
<evidence type="ECO:0000259" key="2">
    <source>
        <dbReference type="Pfam" id="PF01557"/>
    </source>
</evidence>
<protein>
    <recommendedName>
        <fullName evidence="2">Fumarylacetoacetase-like C-terminal domain-containing protein</fullName>
    </recommendedName>
</protein>
<gene>
    <name evidence="3" type="primary">yisK_10</name>
    <name evidence="3" type="ORF">SDC9_88934</name>
</gene>
<accession>A0A644ZMV2</accession>
<dbReference type="FunFam" id="3.90.850.10:FF:000002">
    <property type="entry name" value="2-hydroxyhepta-2,4-diene-1,7-dioate isomerase"/>
    <property type="match status" value="1"/>
</dbReference>
<dbReference type="InterPro" id="IPR036663">
    <property type="entry name" value="Fumarylacetoacetase_C_sf"/>
</dbReference>
<dbReference type="GO" id="GO:0018773">
    <property type="term" value="F:acetylpyruvate hydrolase activity"/>
    <property type="evidence" value="ECO:0007669"/>
    <property type="project" value="TreeGrafter"/>
</dbReference>
<dbReference type="SUPFAM" id="SSF56529">
    <property type="entry name" value="FAH"/>
    <property type="match status" value="1"/>
</dbReference>
<proteinExistence type="predicted"/>
<dbReference type="AlphaFoldDB" id="A0A644ZMV2"/>
<comment type="caution">
    <text evidence="3">The sequence shown here is derived from an EMBL/GenBank/DDBJ whole genome shotgun (WGS) entry which is preliminary data.</text>
</comment>
<keyword evidence="1" id="KW-0479">Metal-binding</keyword>
<reference evidence="3" key="1">
    <citation type="submission" date="2019-08" db="EMBL/GenBank/DDBJ databases">
        <authorList>
            <person name="Kucharzyk K."/>
            <person name="Murdoch R.W."/>
            <person name="Higgins S."/>
            <person name="Loffler F."/>
        </authorList>
    </citation>
    <scope>NUCLEOTIDE SEQUENCE</scope>
</reference>
<evidence type="ECO:0000256" key="1">
    <source>
        <dbReference type="ARBA" id="ARBA00022723"/>
    </source>
</evidence>
<dbReference type="GO" id="GO:0016853">
    <property type="term" value="F:isomerase activity"/>
    <property type="evidence" value="ECO:0007669"/>
    <property type="project" value="UniProtKB-ARBA"/>
</dbReference>
<dbReference type="Pfam" id="PF01557">
    <property type="entry name" value="FAA_hydrolase"/>
    <property type="match status" value="1"/>
</dbReference>
<dbReference type="PANTHER" id="PTHR11820:SF7">
    <property type="entry name" value="ACYLPYRUVASE FAHD1, MITOCHONDRIAL"/>
    <property type="match status" value="1"/>
</dbReference>
<dbReference type="GO" id="GO:0046872">
    <property type="term" value="F:metal ion binding"/>
    <property type="evidence" value="ECO:0007669"/>
    <property type="project" value="UniProtKB-KW"/>
</dbReference>
<dbReference type="InterPro" id="IPR011234">
    <property type="entry name" value="Fumarylacetoacetase-like_C"/>
</dbReference>
<feature type="domain" description="Fumarylacetoacetase-like C-terminal" evidence="2">
    <location>
        <begin position="7"/>
        <end position="216"/>
    </location>
</feature>
<evidence type="ECO:0000313" key="3">
    <source>
        <dbReference type="EMBL" id="MPM42269.1"/>
    </source>
</evidence>
<dbReference type="EMBL" id="VSSQ01009668">
    <property type="protein sequence ID" value="MPM42269.1"/>
    <property type="molecule type" value="Genomic_DNA"/>
</dbReference>
<dbReference type="GO" id="GO:0019752">
    <property type="term" value="P:carboxylic acid metabolic process"/>
    <property type="evidence" value="ECO:0007669"/>
    <property type="project" value="UniProtKB-ARBA"/>
</dbReference>